<dbReference type="PANTHER" id="PTHR30203:SF20">
    <property type="entry name" value="MULTIDRUG RESISTANCE OUTER MEMBRANE PROTEIN MDTP-RELATED"/>
    <property type="match status" value="1"/>
</dbReference>
<gene>
    <name evidence="11" type="ORF">DES47_101985</name>
</gene>
<keyword evidence="6 9" id="KW-0472">Membrane</keyword>
<dbReference type="Gene3D" id="1.20.1600.10">
    <property type="entry name" value="Outer membrane efflux proteins (OEP)"/>
    <property type="match status" value="1"/>
</dbReference>
<evidence type="ECO:0000313" key="11">
    <source>
        <dbReference type="EMBL" id="TDP74915.1"/>
    </source>
</evidence>
<evidence type="ECO:0000256" key="9">
    <source>
        <dbReference type="RuleBase" id="RU362097"/>
    </source>
</evidence>
<organism evidence="11 12">
    <name type="scientific">Roseateles toxinivorans</name>
    <dbReference type="NCBI Taxonomy" id="270368"/>
    <lineage>
        <taxon>Bacteria</taxon>
        <taxon>Pseudomonadati</taxon>
        <taxon>Pseudomonadota</taxon>
        <taxon>Betaproteobacteria</taxon>
        <taxon>Burkholderiales</taxon>
        <taxon>Sphaerotilaceae</taxon>
        <taxon>Roseateles</taxon>
    </lineage>
</organism>
<dbReference type="SUPFAM" id="SSF56954">
    <property type="entry name" value="Outer membrane efflux proteins (OEP)"/>
    <property type="match status" value="1"/>
</dbReference>
<keyword evidence="7 9" id="KW-0564">Palmitate</keyword>
<protein>
    <submittedName>
        <fullName evidence="11">NodT family efflux transporter outer membrane factor (OMF) lipoprotein</fullName>
    </submittedName>
</protein>
<accession>A0A4R6QV06</accession>
<evidence type="ECO:0000256" key="6">
    <source>
        <dbReference type="ARBA" id="ARBA00023136"/>
    </source>
</evidence>
<keyword evidence="8 9" id="KW-0449">Lipoprotein</keyword>
<dbReference type="InterPro" id="IPR010131">
    <property type="entry name" value="MdtP/NodT-like"/>
</dbReference>
<keyword evidence="10" id="KW-0175">Coiled coil</keyword>
<comment type="similarity">
    <text evidence="2 9">Belongs to the outer membrane factor (OMF) (TC 1.B.17) family.</text>
</comment>
<dbReference type="InterPro" id="IPR003423">
    <property type="entry name" value="OMP_efflux"/>
</dbReference>
<dbReference type="FunCoup" id="A0A4R6QV06">
    <property type="interactions" value="89"/>
</dbReference>
<evidence type="ECO:0000256" key="7">
    <source>
        <dbReference type="ARBA" id="ARBA00023139"/>
    </source>
</evidence>
<dbReference type="PROSITE" id="PS51257">
    <property type="entry name" value="PROKAR_LIPOPROTEIN"/>
    <property type="match status" value="1"/>
</dbReference>
<keyword evidence="12" id="KW-1185">Reference proteome</keyword>
<dbReference type="InParanoid" id="A0A4R6QV06"/>
<keyword evidence="4 9" id="KW-0812">Transmembrane</keyword>
<evidence type="ECO:0000256" key="2">
    <source>
        <dbReference type="ARBA" id="ARBA00007613"/>
    </source>
</evidence>
<dbReference type="AlphaFoldDB" id="A0A4R6QV06"/>
<dbReference type="EMBL" id="SNXS01000001">
    <property type="protein sequence ID" value="TDP74915.1"/>
    <property type="molecule type" value="Genomic_DNA"/>
</dbReference>
<dbReference type="PANTHER" id="PTHR30203">
    <property type="entry name" value="OUTER MEMBRANE CATION EFFLUX PROTEIN"/>
    <property type="match status" value="1"/>
</dbReference>
<dbReference type="Gene3D" id="2.20.200.10">
    <property type="entry name" value="Outer membrane efflux proteins (OEP)"/>
    <property type="match status" value="1"/>
</dbReference>
<evidence type="ECO:0000256" key="5">
    <source>
        <dbReference type="ARBA" id="ARBA00022729"/>
    </source>
</evidence>
<dbReference type="Pfam" id="PF02321">
    <property type="entry name" value="OEP"/>
    <property type="match status" value="2"/>
</dbReference>
<name>A0A4R6QV06_9BURK</name>
<dbReference type="OrthoDB" id="9770517at2"/>
<comment type="caution">
    <text evidence="11">The sequence shown here is derived from an EMBL/GenBank/DDBJ whole genome shotgun (WGS) entry which is preliminary data.</text>
</comment>
<comment type="subcellular location">
    <subcellularLocation>
        <location evidence="9">Cell membrane</location>
        <topology evidence="9">Lipid-anchor</topology>
    </subcellularLocation>
    <subcellularLocation>
        <location evidence="1">Membrane</location>
    </subcellularLocation>
</comment>
<reference evidence="11 12" key="1">
    <citation type="submission" date="2019-03" db="EMBL/GenBank/DDBJ databases">
        <title>Genomic Encyclopedia of Type Strains, Phase IV (KMG-IV): sequencing the most valuable type-strain genomes for metagenomic binning, comparative biology and taxonomic classification.</title>
        <authorList>
            <person name="Goeker M."/>
        </authorList>
    </citation>
    <scope>NUCLEOTIDE SEQUENCE [LARGE SCALE GENOMIC DNA]</scope>
    <source>
        <strain evidence="11 12">DSM 16998</strain>
    </source>
</reference>
<dbReference type="GO" id="GO:0005886">
    <property type="term" value="C:plasma membrane"/>
    <property type="evidence" value="ECO:0007669"/>
    <property type="project" value="UniProtKB-SubCell"/>
</dbReference>
<evidence type="ECO:0000256" key="4">
    <source>
        <dbReference type="ARBA" id="ARBA00022692"/>
    </source>
</evidence>
<keyword evidence="3 9" id="KW-1134">Transmembrane beta strand</keyword>
<dbReference type="Proteomes" id="UP000295361">
    <property type="component" value="Unassembled WGS sequence"/>
</dbReference>
<proteinExistence type="inferred from homology"/>
<evidence type="ECO:0000256" key="1">
    <source>
        <dbReference type="ARBA" id="ARBA00004370"/>
    </source>
</evidence>
<evidence type="ECO:0000256" key="10">
    <source>
        <dbReference type="SAM" id="Coils"/>
    </source>
</evidence>
<evidence type="ECO:0000313" key="12">
    <source>
        <dbReference type="Proteomes" id="UP000295361"/>
    </source>
</evidence>
<evidence type="ECO:0000256" key="8">
    <source>
        <dbReference type="ARBA" id="ARBA00023288"/>
    </source>
</evidence>
<feature type="coiled-coil region" evidence="10">
    <location>
        <begin position="234"/>
        <end position="261"/>
    </location>
</feature>
<keyword evidence="5" id="KW-0732">Signal</keyword>
<evidence type="ECO:0000256" key="3">
    <source>
        <dbReference type="ARBA" id="ARBA00022452"/>
    </source>
</evidence>
<dbReference type="RefSeq" id="WP_133699505.1">
    <property type="nucleotide sequence ID" value="NZ_SNXS01000001.1"/>
</dbReference>
<sequence>MRTHAPLTSMTFVLALVSAAVLMLGGCVNIPHIPTKTQATEAASLGLGDQAKTPELSDAWWLALGDTKLDALVQRTLAANPDLQVAAARLDRAGALAEAAGALGKPVTGVGVDATRQRYTEHGLVPKPIAGSVRTTANLQAGVSWDFDFFGRNQAQLQAALGTQRAAQAEAQAAAMVLSTQVVRGYLTLARLLEQGEHLNHLMTLRERSAELIGQRVGAGLDTQIELRQAQTPLPELKRQQQALQEQISLLRHQLAALSAQPMDALDGLAPTAPKLPAALAGAAQAPLGIDLLGRRPDVAAARWRVEAATQDVAAARAQFYPNLNLTAFVGFNAIGFDNLLKSGSLQGGFGPALRLPIFDTGRLRAQLHGNVAELDAAVASYNARVLSAVHESADALSSVRSLAAQVQQQQQALQSVASARELARQRQAAGLGNALTLINADMALVNQQRALSEVQAQWLDSHVLLIKALGGGWQATAI</sequence>
<dbReference type="NCBIfam" id="TIGR01845">
    <property type="entry name" value="outer_NodT"/>
    <property type="match status" value="1"/>
</dbReference>
<dbReference type="GO" id="GO:0015562">
    <property type="term" value="F:efflux transmembrane transporter activity"/>
    <property type="evidence" value="ECO:0007669"/>
    <property type="project" value="InterPro"/>
</dbReference>